<feature type="region of interest" description="Disordered" evidence="3">
    <location>
        <begin position="273"/>
        <end position="332"/>
    </location>
</feature>
<dbReference type="InterPro" id="IPR031856">
    <property type="entry name" value="YdaS_toxin-like"/>
</dbReference>
<dbReference type="Proteomes" id="UP000612746">
    <property type="component" value="Unassembled WGS sequence"/>
</dbReference>
<dbReference type="InterPro" id="IPR029063">
    <property type="entry name" value="SAM-dependent_MTases_sf"/>
</dbReference>
<evidence type="ECO:0008006" key="6">
    <source>
        <dbReference type="Google" id="ProtNLM"/>
    </source>
</evidence>
<feature type="compositionally biased region" description="Basic and acidic residues" evidence="3">
    <location>
        <begin position="304"/>
        <end position="327"/>
    </location>
</feature>
<dbReference type="InterPro" id="IPR010982">
    <property type="entry name" value="Lambda_DNA-bd_dom_sf"/>
</dbReference>
<comment type="caution">
    <text evidence="4">The sequence shown here is derived from an EMBL/GenBank/DDBJ whole genome shotgun (WGS) entry which is preliminary data.</text>
</comment>
<name>A0A8H7PEI6_9FUNG</name>
<keyword evidence="2" id="KW-0808">Transferase</keyword>
<dbReference type="GO" id="GO:0032259">
    <property type="term" value="P:methylation"/>
    <property type="evidence" value="ECO:0007669"/>
    <property type="project" value="UniProtKB-KW"/>
</dbReference>
<sequence length="399" mass="43925">MPNICRGPAVTVIKDAVDKAGKAGAVARSLGISRISVYEWIEKDRLPPDRVLALAELTSWEFTPHMLAPERYPNPTDGLPVTGIPLRGVGLFVLRKGVDVAAYYNEIDPYAAQWLRNLIAAGHIAPGDVDERSIEDVRPDDLKQYTQCHFFAGIGVWSYALRLAGWSDDEPVWTMSCPCQPFSAAGKGDGFADERHLWPAAQWLVAERRPAIVFGEQVASKDAESWLDLVFDDLEALGYACGATPFPSAGVGAPHIRDRTYFVAHADYARSQGRKRVRQRPAKRPAWARGMADRMADADSNGCEARREIRPVREEHDAEHGGAESGERAGPTNGYWADADWLLCRDEKWRPVRPGSFPLADGAPSRVGRLRAYGNAINAEAAKAFIEAASEALDEYDLI</sequence>
<dbReference type="Pfam" id="PF00145">
    <property type="entry name" value="DNA_methylase"/>
    <property type="match status" value="1"/>
</dbReference>
<dbReference type="GO" id="GO:0008168">
    <property type="term" value="F:methyltransferase activity"/>
    <property type="evidence" value="ECO:0007669"/>
    <property type="project" value="UniProtKB-KW"/>
</dbReference>
<keyword evidence="1" id="KW-0489">Methyltransferase</keyword>
<keyword evidence="5" id="KW-1185">Reference proteome</keyword>
<feature type="compositionally biased region" description="Basic residues" evidence="3">
    <location>
        <begin position="273"/>
        <end position="283"/>
    </location>
</feature>
<protein>
    <recommendedName>
        <fullName evidence="6">DNA (cytosine-5-)-methyltransferase</fullName>
    </recommendedName>
</protein>
<gene>
    <name evidence="4" type="ORF">INT44_002516</name>
</gene>
<evidence type="ECO:0000313" key="5">
    <source>
        <dbReference type="Proteomes" id="UP000612746"/>
    </source>
</evidence>
<dbReference type="Gene3D" id="1.10.260.40">
    <property type="entry name" value="lambda repressor-like DNA-binding domains"/>
    <property type="match status" value="1"/>
</dbReference>
<dbReference type="Pfam" id="PF15943">
    <property type="entry name" value="YdaS_toxin"/>
    <property type="match status" value="1"/>
</dbReference>
<dbReference type="InterPro" id="IPR001525">
    <property type="entry name" value="C5_MeTfrase"/>
</dbReference>
<organism evidence="4 5">
    <name type="scientific">Umbelopsis vinacea</name>
    <dbReference type="NCBI Taxonomy" id="44442"/>
    <lineage>
        <taxon>Eukaryota</taxon>
        <taxon>Fungi</taxon>
        <taxon>Fungi incertae sedis</taxon>
        <taxon>Mucoromycota</taxon>
        <taxon>Mucoromycotina</taxon>
        <taxon>Umbelopsidomycetes</taxon>
        <taxon>Umbelopsidales</taxon>
        <taxon>Umbelopsidaceae</taxon>
        <taxon>Umbelopsis</taxon>
    </lineage>
</organism>
<proteinExistence type="predicted"/>
<evidence type="ECO:0000256" key="3">
    <source>
        <dbReference type="SAM" id="MobiDB-lite"/>
    </source>
</evidence>
<evidence type="ECO:0000313" key="4">
    <source>
        <dbReference type="EMBL" id="KAG2171871.1"/>
    </source>
</evidence>
<dbReference type="GO" id="GO:0003677">
    <property type="term" value="F:DNA binding"/>
    <property type="evidence" value="ECO:0007669"/>
    <property type="project" value="InterPro"/>
</dbReference>
<reference evidence="4" key="1">
    <citation type="submission" date="2020-12" db="EMBL/GenBank/DDBJ databases">
        <title>Metabolic potential, ecology and presence of endohyphal bacteria is reflected in genomic diversity of Mucoromycotina.</title>
        <authorList>
            <person name="Muszewska A."/>
            <person name="Okrasinska A."/>
            <person name="Steczkiewicz K."/>
            <person name="Drgas O."/>
            <person name="Orlowska M."/>
            <person name="Perlinska-Lenart U."/>
            <person name="Aleksandrzak-Piekarczyk T."/>
            <person name="Szatraj K."/>
            <person name="Zielenkiewicz U."/>
            <person name="Pilsyk S."/>
            <person name="Malc E."/>
            <person name="Mieczkowski P."/>
            <person name="Kruszewska J.S."/>
            <person name="Biernat P."/>
            <person name="Pawlowska J."/>
        </authorList>
    </citation>
    <scope>NUCLEOTIDE SEQUENCE</scope>
    <source>
        <strain evidence="4">WA0000051536</strain>
    </source>
</reference>
<evidence type="ECO:0000256" key="1">
    <source>
        <dbReference type="ARBA" id="ARBA00022603"/>
    </source>
</evidence>
<dbReference type="SUPFAM" id="SSF53335">
    <property type="entry name" value="S-adenosyl-L-methionine-dependent methyltransferases"/>
    <property type="match status" value="1"/>
</dbReference>
<dbReference type="AlphaFoldDB" id="A0A8H7PEI6"/>
<dbReference type="SUPFAM" id="SSF47413">
    <property type="entry name" value="lambda repressor-like DNA-binding domains"/>
    <property type="match status" value="1"/>
</dbReference>
<dbReference type="EMBL" id="JAEPRA010000030">
    <property type="protein sequence ID" value="KAG2171871.1"/>
    <property type="molecule type" value="Genomic_DNA"/>
</dbReference>
<accession>A0A8H7PEI6</accession>
<evidence type="ECO:0000256" key="2">
    <source>
        <dbReference type="ARBA" id="ARBA00022679"/>
    </source>
</evidence>
<dbReference type="Gene3D" id="3.40.50.150">
    <property type="entry name" value="Vaccinia Virus protein VP39"/>
    <property type="match status" value="1"/>
</dbReference>